<dbReference type="InterPro" id="IPR009339">
    <property type="entry name" value="DUF998"/>
</dbReference>
<organism evidence="2 3">
    <name type="scientific">Rouxiella chamberiensis</name>
    <dbReference type="NCBI Taxonomy" id="1513468"/>
    <lineage>
        <taxon>Bacteria</taxon>
        <taxon>Pseudomonadati</taxon>
        <taxon>Pseudomonadota</taxon>
        <taxon>Gammaproteobacteria</taxon>
        <taxon>Enterobacterales</taxon>
        <taxon>Yersiniaceae</taxon>
        <taxon>Rouxiella</taxon>
    </lineage>
</organism>
<gene>
    <name evidence="2" type="ORF">O1V66_03740</name>
</gene>
<accession>A0ABY7HR12</accession>
<keyword evidence="1" id="KW-0812">Transmembrane</keyword>
<dbReference type="RefSeq" id="WP_045047120.1">
    <property type="nucleotide sequence ID" value="NZ_CP114058.1"/>
</dbReference>
<evidence type="ECO:0000313" key="2">
    <source>
        <dbReference type="EMBL" id="WAT01834.1"/>
    </source>
</evidence>
<keyword evidence="1" id="KW-0472">Membrane</keyword>
<feature type="transmembrane region" description="Helical" evidence="1">
    <location>
        <begin position="76"/>
        <end position="94"/>
    </location>
</feature>
<dbReference type="EMBL" id="CP114058">
    <property type="protein sequence ID" value="WAT01834.1"/>
    <property type="molecule type" value="Genomic_DNA"/>
</dbReference>
<protein>
    <submittedName>
        <fullName evidence="2">DUF998 domain-containing protein</fullName>
    </submittedName>
</protein>
<feature type="transmembrane region" description="Helical" evidence="1">
    <location>
        <begin position="101"/>
        <end position="121"/>
    </location>
</feature>
<evidence type="ECO:0000313" key="3">
    <source>
        <dbReference type="Proteomes" id="UP001164712"/>
    </source>
</evidence>
<dbReference type="Pfam" id="PF06197">
    <property type="entry name" value="DUF998"/>
    <property type="match status" value="1"/>
</dbReference>
<name>A0ABY7HR12_9GAMM</name>
<keyword evidence="3" id="KW-1185">Reference proteome</keyword>
<sequence length="217" mass="23387">MTTPRPAGLQRVGAACFSLGGLQYLLAEKIASTGWHAPAYRYRQNYISDLGIPLCGPTADGRDICSPLHDVMNVGFAVEGVLFFIACWLLRSVFCGRLRGFFLATGLVHAAGGVLIAVYHSGTAVSGVTAHQIGAVMAIAGGNLCLVCAGWLLRRRRFYGLGSMLAGVFGLVCMALITSGYFPVGLIERASVYPITFWQILTGLWLLFTLRHKARPF</sequence>
<dbReference type="Proteomes" id="UP001164712">
    <property type="component" value="Chromosome"/>
</dbReference>
<proteinExistence type="predicted"/>
<keyword evidence="1" id="KW-1133">Transmembrane helix</keyword>
<reference evidence="2" key="1">
    <citation type="submission" date="2022-12" db="EMBL/GenBank/DDBJ databases">
        <title>Complete genome sequence of an Australian strain of Rouxiella badensis DAR84756 and resolution of the R. badensis DSM100043 and R. chamberiensis DSM28324 genomes.</title>
        <authorList>
            <person name="Paul S."/>
            <person name="Anderson P.J."/>
            <person name="Maynard G."/>
            <person name="Dyall-Smith M."/>
            <person name="Kudinha T."/>
        </authorList>
    </citation>
    <scope>NUCLEOTIDE SEQUENCE</scope>
    <source>
        <strain evidence="2">DSM 28324</strain>
    </source>
</reference>
<evidence type="ECO:0000256" key="1">
    <source>
        <dbReference type="SAM" id="Phobius"/>
    </source>
</evidence>
<feature type="transmembrane region" description="Helical" evidence="1">
    <location>
        <begin position="165"/>
        <end position="184"/>
    </location>
</feature>
<feature type="transmembrane region" description="Helical" evidence="1">
    <location>
        <begin position="133"/>
        <end position="153"/>
    </location>
</feature>
<feature type="transmembrane region" description="Helical" evidence="1">
    <location>
        <begin position="190"/>
        <end position="210"/>
    </location>
</feature>